<evidence type="ECO:0000313" key="1">
    <source>
        <dbReference type="EMBL" id="QOY88372.1"/>
    </source>
</evidence>
<dbReference type="PANTHER" id="PTHR43194">
    <property type="entry name" value="HYDROLASE ALPHA/BETA FOLD FAMILY"/>
    <property type="match status" value="1"/>
</dbReference>
<evidence type="ECO:0008006" key="3">
    <source>
        <dbReference type="Google" id="ProtNLM"/>
    </source>
</evidence>
<dbReference type="InterPro" id="IPR029058">
    <property type="entry name" value="AB_hydrolase_fold"/>
</dbReference>
<evidence type="ECO:0000313" key="2">
    <source>
        <dbReference type="Proteomes" id="UP000593892"/>
    </source>
</evidence>
<accession>A0A7S7SJR9</accession>
<dbReference type="SUPFAM" id="SSF53474">
    <property type="entry name" value="alpha/beta-Hydrolases"/>
    <property type="match status" value="1"/>
</dbReference>
<dbReference type="AlphaFoldDB" id="A0A7S7SJR9"/>
<sequence>MEDLQTPSPPLVLKAQGSFFIGGEKSEQTRTELGGFGPAGHIAVNQMYVRYMVPQRGFRNVPVVMVHGATLTGKSWETTPDGRMGWDEYFVRKGHPVYVPDQVGRGRSGFNQALFNDVRAGSTPPGNLPNILRFSDESVWPNFRFGAKPGAPFPDSQFPVGAVDELSKQGVPDLSFGGIPTPNPTLKALSELAVQLKGAVLMGHSQSGPFPLAAALLNPSAAKGLVLVEPGRCPANYTEEQIKTLASIPILVVFGDHRDIPTGISTRASWQESFESCQALIGRIQAAGGKAQMFNPPERGIRGNSHMIMQDRNNLQIADFVLQWVEERVGKRGGAKK</sequence>
<dbReference type="Proteomes" id="UP000593892">
    <property type="component" value="Chromosome"/>
</dbReference>
<dbReference type="CDD" id="cd12807">
    <property type="entry name" value="Esterase_713"/>
    <property type="match status" value="1"/>
</dbReference>
<dbReference type="EMBL" id="CP063849">
    <property type="protein sequence ID" value="QOY88372.1"/>
    <property type="molecule type" value="Genomic_DNA"/>
</dbReference>
<gene>
    <name evidence="1" type="ORF">IRI77_37540</name>
</gene>
<name>A0A7S7SJR9_PALFE</name>
<protein>
    <recommendedName>
        <fullName evidence="3">AB hydrolase-1 domain-containing protein</fullName>
    </recommendedName>
</protein>
<reference evidence="1 2" key="1">
    <citation type="submission" date="2020-10" db="EMBL/GenBank/DDBJ databases">
        <title>Complete genome sequence of Paludibaculum fermentans P105T, a facultatively anaerobic acidobacterium capable of dissimilatory Fe(III) reduction.</title>
        <authorList>
            <person name="Dedysh S.N."/>
            <person name="Beletsky A.V."/>
            <person name="Kulichevskaya I.S."/>
            <person name="Mardanov A.V."/>
            <person name="Ravin N.V."/>
        </authorList>
    </citation>
    <scope>NUCLEOTIDE SEQUENCE [LARGE SCALE GENOMIC DNA]</scope>
    <source>
        <strain evidence="1 2">P105</strain>
    </source>
</reference>
<keyword evidence="2" id="KW-1185">Reference proteome</keyword>
<dbReference type="RefSeq" id="WP_194450035.1">
    <property type="nucleotide sequence ID" value="NZ_CP063849.1"/>
</dbReference>
<proteinExistence type="predicted"/>
<dbReference type="InterPro" id="IPR050228">
    <property type="entry name" value="Carboxylesterase_BioH"/>
</dbReference>
<dbReference type="PANTHER" id="PTHR43194:SF5">
    <property type="entry name" value="PIMELOYL-[ACYL-CARRIER PROTEIN] METHYL ESTER ESTERASE"/>
    <property type="match status" value="1"/>
</dbReference>
<dbReference type="Gene3D" id="3.40.50.1820">
    <property type="entry name" value="alpha/beta hydrolase"/>
    <property type="match status" value="1"/>
</dbReference>
<dbReference type="KEGG" id="pfer:IRI77_37540"/>
<organism evidence="1 2">
    <name type="scientific">Paludibaculum fermentans</name>
    <dbReference type="NCBI Taxonomy" id="1473598"/>
    <lineage>
        <taxon>Bacteria</taxon>
        <taxon>Pseudomonadati</taxon>
        <taxon>Acidobacteriota</taxon>
        <taxon>Terriglobia</taxon>
        <taxon>Bryobacterales</taxon>
        <taxon>Bryobacteraceae</taxon>
        <taxon>Paludibaculum</taxon>
    </lineage>
</organism>